<feature type="signal peptide" evidence="1">
    <location>
        <begin position="1"/>
        <end position="18"/>
    </location>
</feature>
<evidence type="ECO:0000256" key="1">
    <source>
        <dbReference type="SAM" id="SignalP"/>
    </source>
</evidence>
<keyword evidence="1" id="KW-0732">Signal</keyword>
<evidence type="ECO:0000313" key="3">
    <source>
        <dbReference type="Proteomes" id="UP000037460"/>
    </source>
</evidence>
<name>A0A0M0J821_9EUKA</name>
<evidence type="ECO:0000313" key="2">
    <source>
        <dbReference type="EMBL" id="KOO22472.1"/>
    </source>
</evidence>
<sequence>MRCSSVLAVLLLSSSVDGLRMPLAACSNGLNSNSCRRSVLAGAAAFLTLGPLAPAMANTAPMLDKPMEGFGTDESKRSAFKEKQKKYKKAWRKSLSDLEFATTDAEAITAVDNLYALIKENNFEVPEGVRKMDLDQVYKTVQPKIGKNARMNFQKLDLIVRDITSVKGMPKDDLGY</sequence>
<dbReference type="AlphaFoldDB" id="A0A0M0J821"/>
<keyword evidence="3" id="KW-1185">Reference proteome</keyword>
<reference evidence="3" key="1">
    <citation type="journal article" date="2015" name="PLoS Genet.">
        <title>Genome Sequence and Transcriptome Analyses of Chrysochromulina tobin: Metabolic Tools for Enhanced Algal Fitness in the Prominent Order Prymnesiales (Haptophyceae).</title>
        <authorList>
            <person name="Hovde B.T."/>
            <person name="Deodato C.R."/>
            <person name="Hunsperger H.M."/>
            <person name="Ryken S.A."/>
            <person name="Yost W."/>
            <person name="Jha R.K."/>
            <person name="Patterson J."/>
            <person name="Monnat R.J. Jr."/>
            <person name="Barlow S.B."/>
            <person name="Starkenburg S.R."/>
            <person name="Cattolico R.A."/>
        </authorList>
    </citation>
    <scope>NUCLEOTIDE SEQUENCE</scope>
    <source>
        <strain evidence="3">CCMP291</strain>
    </source>
</reference>
<gene>
    <name evidence="2" type="ORF">Ctob_001442</name>
</gene>
<organism evidence="2 3">
    <name type="scientific">Chrysochromulina tobinii</name>
    <dbReference type="NCBI Taxonomy" id="1460289"/>
    <lineage>
        <taxon>Eukaryota</taxon>
        <taxon>Haptista</taxon>
        <taxon>Haptophyta</taxon>
        <taxon>Prymnesiophyceae</taxon>
        <taxon>Prymnesiales</taxon>
        <taxon>Chrysochromulinaceae</taxon>
        <taxon>Chrysochromulina</taxon>
    </lineage>
</organism>
<accession>A0A0M0J821</accession>
<dbReference type="EMBL" id="JWZX01003274">
    <property type="protein sequence ID" value="KOO22472.1"/>
    <property type="molecule type" value="Genomic_DNA"/>
</dbReference>
<dbReference type="Proteomes" id="UP000037460">
    <property type="component" value="Unassembled WGS sequence"/>
</dbReference>
<feature type="chain" id="PRO_5005601609" evidence="1">
    <location>
        <begin position="19"/>
        <end position="176"/>
    </location>
</feature>
<comment type="caution">
    <text evidence="2">The sequence shown here is derived from an EMBL/GenBank/DDBJ whole genome shotgun (WGS) entry which is preliminary data.</text>
</comment>
<protein>
    <submittedName>
        <fullName evidence="2">Uncharacterized protein</fullName>
    </submittedName>
</protein>
<proteinExistence type="predicted"/>
<dbReference type="OrthoDB" id="10615412at2759"/>